<evidence type="ECO:0000313" key="1">
    <source>
        <dbReference type="EMBL" id="ERG93445.1"/>
    </source>
</evidence>
<accession>U1N9K1</accession>
<reference evidence="1 2" key="1">
    <citation type="journal article" date="2013" name="PLoS ONE">
        <title>Assembly-driven community genomics of a hypersaline microbial ecosystem.</title>
        <authorList>
            <person name="Podell S."/>
            <person name="Ugalde J.A."/>
            <person name="Narasingarao P."/>
            <person name="Banfield J.F."/>
            <person name="Heidelberg K.B."/>
            <person name="Allen E.E."/>
        </authorList>
    </citation>
    <scope>NUCLEOTIDE SEQUENCE [LARGE SCALE GENOMIC DNA]</scope>
    <source>
        <strain evidence="2">J07HQW1</strain>
    </source>
</reference>
<dbReference type="AlphaFoldDB" id="U1N9K1"/>
<gene>
    <name evidence="1" type="ORF">J07HQW1_03507</name>
</gene>
<dbReference type="Proteomes" id="UP000030649">
    <property type="component" value="Unassembled WGS sequence"/>
</dbReference>
<evidence type="ECO:0000313" key="2">
    <source>
        <dbReference type="Proteomes" id="UP000030649"/>
    </source>
</evidence>
<proteinExistence type="predicted"/>
<dbReference type="HOGENOM" id="CLU_2032830_0_0_2"/>
<dbReference type="STRING" id="1238424.J07HQW1_03507"/>
<organism evidence="1 2">
    <name type="scientific">Haloquadratum walsbyi J07HQW1</name>
    <dbReference type="NCBI Taxonomy" id="1238424"/>
    <lineage>
        <taxon>Archaea</taxon>
        <taxon>Methanobacteriati</taxon>
        <taxon>Methanobacteriota</taxon>
        <taxon>Stenosarchaea group</taxon>
        <taxon>Halobacteria</taxon>
        <taxon>Halobacteriales</taxon>
        <taxon>Haloferacaceae</taxon>
        <taxon>Haloquadratum</taxon>
    </lineage>
</organism>
<sequence length="121" mass="13700">MIFADVAVMQPILSSGMFSTSPFFLQNEAKKPAEASESGGDTPTITTLLSLLIYYFWIGITQPGKYTTTTFYFSHFAILGWGNAIFPNRRFGKERLSDCRSEQGRRRWSSSLIIMFLYGSE</sequence>
<name>U1N9K1_9EURY</name>
<dbReference type="EMBL" id="KE356560">
    <property type="protein sequence ID" value="ERG93445.1"/>
    <property type="molecule type" value="Genomic_DNA"/>
</dbReference>
<protein>
    <submittedName>
        <fullName evidence="1">Uncharacterized protein</fullName>
    </submittedName>
</protein>